<gene>
    <name evidence="3" type="ORF">NAEGRDRAFT_71422</name>
</gene>
<evidence type="ECO:0000313" key="4">
    <source>
        <dbReference type="Proteomes" id="UP000006671"/>
    </source>
</evidence>
<dbReference type="PROSITE" id="PS01129">
    <property type="entry name" value="PSI_RLU"/>
    <property type="match status" value="1"/>
</dbReference>
<dbReference type="EMBL" id="GG738890">
    <property type="protein sequence ID" value="EFC40809.1"/>
    <property type="molecule type" value="Genomic_DNA"/>
</dbReference>
<dbReference type="InterPro" id="IPR050188">
    <property type="entry name" value="RluA_PseudoU_synthase"/>
</dbReference>
<dbReference type="Gene3D" id="3.30.2350.10">
    <property type="entry name" value="Pseudouridine synthase"/>
    <property type="match status" value="1"/>
</dbReference>
<dbReference type="GO" id="GO:0000455">
    <property type="term" value="P:enzyme-directed rRNA pseudouridine synthesis"/>
    <property type="evidence" value="ECO:0007669"/>
    <property type="project" value="TreeGrafter"/>
</dbReference>
<dbReference type="InterPro" id="IPR020103">
    <property type="entry name" value="PsdUridine_synth_cat_dom_sf"/>
</dbReference>
<dbReference type="FunCoup" id="D2VR13">
    <property type="interactions" value="285"/>
</dbReference>
<dbReference type="KEGG" id="ngr:NAEGRDRAFT_71422"/>
<dbReference type="Pfam" id="PF00849">
    <property type="entry name" value="PseudoU_synth_2"/>
    <property type="match status" value="1"/>
</dbReference>
<feature type="compositionally biased region" description="Polar residues" evidence="1">
    <location>
        <begin position="335"/>
        <end position="354"/>
    </location>
</feature>
<feature type="compositionally biased region" description="Basic residues" evidence="1">
    <location>
        <begin position="370"/>
        <end position="385"/>
    </location>
</feature>
<organism evidence="4">
    <name type="scientific">Naegleria gruberi</name>
    <name type="common">Amoeba</name>
    <dbReference type="NCBI Taxonomy" id="5762"/>
    <lineage>
        <taxon>Eukaryota</taxon>
        <taxon>Discoba</taxon>
        <taxon>Heterolobosea</taxon>
        <taxon>Tetramitia</taxon>
        <taxon>Eutetramitia</taxon>
        <taxon>Vahlkampfiidae</taxon>
        <taxon>Naegleria</taxon>
    </lineage>
</organism>
<protein>
    <submittedName>
        <fullName evidence="3">Predicted protein</fullName>
    </submittedName>
</protein>
<dbReference type="GeneID" id="8864556"/>
<dbReference type="RefSeq" id="XP_002673553.1">
    <property type="nucleotide sequence ID" value="XM_002673507.1"/>
</dbReference>
<name>D2VR13_NAEGR</name>
<sequence>MSEMPLTIPTVSSSSNLLVKKTIELARGKQYLVRNGLRHAIPYFLDFQTGCRDRWVDKKVLDVYRAEFPYFSEQYLMKAFELGRFKINNENLNNLEEKWDKSKTIAHRVHFHEKPIFDRNIPILYDESDLLVVDKPASFPIHPCGRYRKNSLTYILEENGYGTLHVVHRLDHSTSGVLVLAKNKKVSGEIVEMIKTREKAIGKYYLAVVKGKWKGEYEVSGLVKDLNNSFVKCEKKVYCKNHKNGTWSADDELGTFEAITLFSGIVYNKEKDISLIMCKPITGRTHQIRIHLESIGNPIINDFFYNEQFIKELEVQKKTLEESWRVDFSNHQLESTSDISLENSESSTDTSIPTEENPHKRKETSEKNAPKSKKPKPGPFKRSHTNIRPEEETFLQPFETVCISCNAEYTSKNIEEDDTVPLSIHLHSWRYELSDKWTFETAIPEWISEEFTHTSLFDHLHSTRVYLSQQNAQESNNISDTNN</sequence>
<dbReference type="PANTHER" id="PTHR21600:SF40">
    <property type="entry name" value="PSEUDOURIDYLATE SYNTHASE RPUSD2"/>
    <property type="match status" value="1"/>
</dbReference>
<evidence type="ECO:0000259" key="2">
    <source>
        <dbReference type="Pfam" id="PF00849"/>
    </source>
</evidence>
<dbReference type="AlphaFoldDB" id="D2VR13"/>
<accession>D2VR13</accession>
<feature type="domain" description="Pseudouridine synthase RsuA/RluA-like" evidence="2">
    <location>
        <begin position="129"/>
        <end position="294"/>
    </location>
</feature>
<dbReference type="InParanoid" id="D2VR13"/>
<dbReference type="OrthoDB" id="424794at2759"/>
<dbReference type="SUPFAM" id="SSF55120">
    <property type="entry name" value="Pseudouridine synthase"/>
    <property type="match status" value="1"/>
</dbReference>
<dbReference type="PANTHER" id="PTHR21600">
    <property type="entry name" value="MITOCHONDRIAL RNA PSEUDOURIDINE SYNTHASE"/>
    <property type="match status" value="1"/>
</dbReference>
<dbReference type="eggNOG" id="KOG1919">
    <property type="taxonomic scope" value="Eukaryota"/>
</dbReference>
<evidence type="ECO:0000256" key="1">
    <source>
        <dbReference type="SAM" id="MobiDB-lite"/>
    </source>
</evidence>
<dbReference type="VEuPathDB" id="AmoebaDB:NAEGRDRAFT_71422"/>
<reference evidence="3 4" key="1">
    <citation type="journal article" date="2010" name="Cell">
        <title>The genome of Naegleria gruberi illuminates early eukaryotic versatility.</title>
        <authorList>
            <person name="Fritz-Laylin L.K."/>
            <person name="Prochnik S.E."/>
            <person name="Ginger M.L."/>
            <person name="Dacks J.B."/>
            <person name="Carpenter M.L."/>
            <person name="Field M.C."/>
            <person name="Kuo A."/>
            <person name="Paredez A."/>
            <person name="Chapman J."/>
            <person name="Pham J."/>
            <person name="Shu S."/>
            <person name="Neupane R."/>
            <person name="Cipriano M."/>
            <person name="Mancuso J."/>
            <person name="Tu H."/>
            <person name="Salamov A."/>
            <person name="Lindquist E."/>
            <person name="Shapiro H."/>
            <person name="Lucas S."/>
            <person name="Grigoriev I.V."/>
            <person name="Cande W.Z."/>
            <person name="Fulton C."/>
            <person name="Rokhsar D.S."/>
            <person name="Dawson S.C."/>
        </authorList>
    </citation>
    <scope>NUCLEOTIDE SEQUENCE [LARGE SCALE GENOMIC DNA]</scope>
    <source>
        <strain evidence="3 4">NEG-M</strain>
    </source>
</reference>
<dbReference type="InterPro" id="IPR006145">
    <property type="entry name" value="PsdUridine_synth_RsuA/RluA"/>
</dbReference>
<dbReference type="InterPro" id="IPR006224">
    <property type="entry name" value="PsdUridine_synth_RluA-like_CS"/>
</dbReference>
<dbReference type="GO" id="GO:0009982">
    <property type="term" value="F:pseudouridine synthase activity"/>
    <property type="evidence" value="ECO:0007669"/>
    <property type="project" value="InterPro"/>
</dbReference>
<dbReference type="STRING" id="5762.D2VR13"/>
<evidence type="ECO:0000313" key="3">
    <source>
        <dbReference type="EMBL" id="EFC40809.1"/>
    </source>
</evidence>
<feature type="region of interest" description="Disordered" evidence="1">
    <location>
        <begin position="335"/>
        <end position="389"/>
    </location>
</feature>
<proteinExistence type="predicted"/>
<keyword evidence="4" id="KW-1185">Reference proteome</keyword>
<dbReference type="OMA" id="HATTRVE"/>
<dbReference type="Proteomes" id="UP000006671">
    <property type="component" value="Unassembled WGS sequence"/>
</dbReference>
<dbReference type="GO" id="GO:0003723">
    <property type="term" value="F:RNA binding"/>
    <property type="evidence" value="ECO:0007669"/>
    <property type="project" value="InterPro"/>
</dbReference>